<feature type="transmembrane region" description="Helical" evidence="7">
    <location>
        <begin position="196"/>
        <end position="218"/>
    </location>
</feature>
<keyword evidence="6 7" id="KW-0472">Membrane</keyword>
<keyword evidence="11" id="KW-1185">Reference proteome</keyword>
<keyword evidence="3" id="KW-1003">Cell membrane</keyword>
<evidence type="ECO:0000256" key="8">
    <source>
        <dbReference type="SAM" id="MobiDB-lite"/>
    </source>
</evidence>
<dbReference type="Proteomes" id="UP000243799">
    <property type="component" value="Unassembled WGS sequence"/>
</dbReference>
<dbReference type="SUPFAM" id="SSF161098">
    <property type="entry name" value="MetI-like"/>
    <property type="match status" value="1"/>
</dbReference>
<feature type="transmembrane region" description="Helical" evidence="7">
    <location>
        <begin position="35"/>
        <end position="61"/>
    </location>
</feature>
<dbReference type="Pfam" id="PF00528">
    <property type="entry name" value="BPD_transp_1"/>
    <property type="match status" value="1"/>
</dbReference>
<dbReference type="SUPFAM" id="SSF160964">
    <property type="entry name" value="MalF N-terminal region-like"/>
    <property type="match status" value="1"/>
</dbReference>
<feature type="region of interest" description="Disordered" evidence="8">
    <location>
        <begin position="1"/>
        <end position="22"/>
    </location>
</feature>
<dbReference type="EMBL" id="FOKG01000001">
    <property type="protein sequence ID" value="SFA78841.1"/>
    <property type="molecule type" value="Genomic_DNA"/>
</dbReference>
<accession>A0A1I0VR74</accession>
<feature type="transmembrane region" description="Helical" evidence="7">
    <location>
        <begin position="300"/>
        <end position="321"/>
    </location>
</feature>
<evidence type="ECO:0000313" key="10">
    <source>
        <dbReference type="EMBL" id="SFA78841.1"/>
    </source>
</evidence>
<organism evidence="10 11">
    <name type="scientific">Amycolatopsis marina</name>
    <dbReference type="NCBI Taxonomy" id="490629"/>
    <lineage>
        <taxon>Bacteria</taxon>
        <taxon>Bacillati</taxon>
        <taxon>Actinomycetota</taxon>
        <taxon>Actinomycetes</taxon>
        <taxon>Pseudonocardiales</taxon>
        <taxon>Pseudonocardiaceae</taxon>
        <taxon>Amycolatopsis</taxon>
    </lineage>
</organism>
<feature type="domain" description="ABC transmembrane type-1" evidence="9">
    <location>
        <begin position="108"/>
        <end position="321"/>
    </location>
</feature>
<evidence type="ECO:0000313" key="11">
    <source>
        <dbReference type="Proteomes" id="UP000243799"/>
    </source>
</evidence>
<feature type="transmembrane region" description="Helical" evidence="7">
    <location>
        <begin position="112"/>
        <end position="133"/>
    </location>
</feature>
<feature type="compositionally biased region" description="Low complexity" evidence="8">
    <location>
        <begin position="1"/>
        <end position="14"/>
    </location>
</feature>
<dbReference type="GO" id="GO:0055085">
    <property type="term" value="P:transmembrane transport"/>
    <property type="evidence" value="ECO:0007669"/>
    <property type="project" value="InterPro"/>
</dbReference>
<dbReference type="STRING" id="490629.SAMN05216266_101434"/>
<comment type="similarity">
    <text evidence="7">Belongs to the binding-protein-dependent transport system permease family.</text>
</comment>
<feature type="transmembrane region" description="Helical" evidence="7">
    <location>
        <begin position="145"/>
        <end position="165"/>
    </location>
</feature>
<dbReference type="InterPro" id="IPR000515">
    <property type="entry name" value="MetI-like"/>
</dbReference>
<dbReference type="OrthoDB" id="9805974at2"/>
<reference evidence="11" key="1">
    <citation type="submission" date="2016-10" db="EMBL/GenBank/DDBJ databases">
        <authorList>
            <person name="Varghese N."/>
            <person name="Submissions S."/>
        </authorList>
    </citation>
    <scope>NUCLEOTIDE SEQUENCE [LARGE SCALE GENOMIC DNA]</scope>
    <source>
        <strain evidence="11">CGMCC 4.3568</strain>
    </source>
</reference>
<sequence>MTTATAPPHAGAAPSPVPPRRGPRRAVGSFLGRHSYAWAMVAPVVIVLAVLVLLPLVQGIYLSLTNANEMNSGRTIGANEIPATYEFVGLQNYLDILSGADGAFYSRLVWTLQWTVICVTLHYGLGLGLAVLLNRAMRFRSMYRMLLILPWAVPPFVAAFGWRLILNDQGGVLNALLGLVGINGIDWLGEPLAAKVSVIMVNVWLGVPFMMVALLGGLQTVPRELYEAAEMDGATPWQRFRAVTLPGLRPVSGTVILLGTIWTFNQFPVIALLTAGGPGGATDILVTEAYDRAFQGIRDYAGAATYGAIIASMLVVFASFYRRWLAKTTNEVQG</sequence>
<evidence type="ECO:0000256" key="7">
    <source>
        <dbReference type="RuleBase" id="RU363032"/>
    </source>
</evidence>
<dbReference type="Gene3D" id="1.10.3720.10">
    <property type="entry name" value="MetI-like"/>
    <property type="match status" value="1"/>
</dbReference>
<dbReference type="PANTHER" id="PTHR43227">
    <property type="entry name" value="BLL4140 PROTEIN"/>
    <property type="match status" value="1"/>
</dbReference>
<dbReference type="InterPro" id="IPR035906">
    <property type="entry name" value="MetI-like_sf"/>
</dbReference>
<keyword evidence="4 7" id="KW-0812">Transmembrane</keyword>
<evidence type="ECO:0000259" key="9">
    <source>
        <dbReference type="PROSITE" id="PS50928"/>
    </source>
</evidence>
<evidence type="ECO:0000256" key="6">
    <source>
        <dbReference type="ARBA" id="ARBA00023136"/>
    </source>
</evidence>
<keyword evidence="2 7" id="KW-0813">Transport</keyword>
<dbReference type="CDD" id="cd06261">
    <property type="entry name" value="TM_PBP2"/>
    <property type="match status" value="1"/>
</dbReference>
<dbReference type="GO" id="GO:0005886">
    <property type="term" value="C:plasma membrane"/>
    <property type="evidence" value="ECO:0007669"/>
    <property type="project" value="UniProtKB-SubCell"/>
</dbReference>
<dbReference type="PANTHER" id="PTHR43227:SF7">
    <property type="entry name" value="ARABINOOLIGOSACCHARIDES TRANSPORT SYSTEM PERMEASE PROTEIN ARAP"/>
    <property type="match status" value="1"/>
</dbReference>
<protein>
    <submittedName>
        <fullName evidence="10">Arabinogalactan oligomer / maltooligosaccharide transport system permease protein</fullName>
    </submittedName>
</protein>
<evidence type="ECO:0000256" key="2">
    <source>
        <dbReference type="ARBA" id="ARBA00022448"/>
    </source>
</evidence>
<evidence type="ECO:0000256" key="1">
    <source>
        <dbReference type="ARBA" id="ARBA00004651"/>
    </source>
</evidence>
<dbReference type="RefSeq" id="WP_091668575.1">
    <property type="nucleotide sequence ID" value="NZ_FOKG01000001.1"/>
</dbReference>
<gene>
    <name evidence="10" type="ORF">SAMN05216266_101434</name>
</gene>
<proteinExistence type="inferred from homology"/>
<evidence type="ECO:0000256" key="5">
    <source>
        <dbReference type="ARBA" id="ARBA00022989"/>
    </source>
</evidence>
<evidence type="ECO:0000256" key="3">
    <source>
        <dbReference type="ARBA" id="ARBA00022475"/>
    </source>
</evidence>
<keyword evidence="5 7" id="KW-1133">Transmembrane helix</keyword>
<evidence type="ECO:0000256" key="4">
    <source>
        <dbReference type="ARBA" id="ARBA00022692"/>
    </source>
</evidence>
<comment type="subcellular location">
    <subcellularLocation>
        <location evidence="1 7">Cell membrane</location>
        <topology evidence="1 7">Multi-pass membrane protein</topology>
    </subcellularLocation>
</comment>
<name>A0A1I0VR74_9PSEU</name>
<dbReference type="AlphaFoldDB" id="A0A1I0VR74"/>
<dbReference type="PROSITE" id="PS50928">
    <property type="entry name" value="ABC_TM1"/>
    <property type="match status" value="1"/>
</dbReference>
<dbReference type="InterPro" id="IPR050809">
    <property type="entry name" value="UgpAE/MalFG_permease"/>
</dbReference>